<comment type="caution">
    <text evidence="2">The sequence shown here is derived from an EMBL/GenBank/DDBJ whole genome shotgun (WGS) entry which is preliminary data.</text>
</comment>
<dbReference type="Gene3D" id="1.10.10.1320">
    <property type="entry name" value="Anti-sigma factor, zinc-finger domain"/>
    <property type="match status" value="1"/>
</dbReference>
<dbReference type="Proteomes" id="UP000027037">
    <property type="component" value="Unassembled WGS sequence"/>
</dbReference>
<dbReference type="CDD" id="cd20301">
    <property type="entry name" value="cupin_ChrR"/>
    <property type="match status" value="1"/>
</dbReference>
<evidence type="ECO:0000313" key="2">
    <source>
        <dbReference type="EMBL" id="KCZ54209.1"/>
    </source>
</evidence>
<organism evidence="2 3">
    <name type="scientific">Hyphomonas beringensis</name>
    <dbReference type="NCBI Taxonomy" id="1280946"/>
    <lineage>
        <taxon>Bacteria</taxon>
        <taxon>Pseudomonadati</taxon>
        <taxon>Pseudomonadota</taxon>
        <taxon>Alphaproteobacteria</taxon>
        <taxon>Hyphomonadales</taxon>
        <taxon>Hyphomonadaceae</taxon>
        <taxon>Hyphomonas</taxon>
    </lineage>
</organism>
<sequence>MPTSAASAFGELYSAYAAGRLDPAFSLLLETQSMLRPQVRQAMAVGETISGLMLERDQPAAMSRNAGARALALIDELEAGGLPMHAAPHLPHEPELSELPEPLREPALTAHGDKGWQTLASGIRRLGLDVGSELEVELYRIQPGARVPRHSHGGQEFTLVVSGGFTDETGSYGPGDMAINGPEDTHQPVGDADGICYALAVRDSGLRFTGVMGLVQRLLWR</sequence>
<dbReference type="InterPro" id="IPR011051">
    <property type="entry name" value="RmlC_Cupin_sf"/>
</dbReference>
<accession>A0A062UCB0</accession>
<dbReference type="InterPro" id="IPR014710">
    <property type="entry name" value="RmlC-like_jellyroll"/>
</dbReference>
<dbReference type="EMBL" id="AWFF01000041">
    <property type="protein sequence ID" value="KCZ54209.1"/>
    <property type="molecule type" value="Genomic_DNA"/>
</dbReference>
<feature type="domain" description="ChrR-like cupin" evidence="1">
    <location>
        <begin position="108"/>
        <end position="198"/>
    </location>
</feature>
<dbReference type="OrthoDB" id="2988517at2"/>
<reference evidence="2 3" key="1">
    <citation type="journal article" date="2014" name="Antonie Van Leeuwenhoek">
        <title>Hyphomonas beringensis sp. nov. and Hyphomonas chukchiensis sp. nov., isolated from surface seawater of the Bering Sea and Chukchi Sea.</title>
        <authorList>
            <person name="Li C."/>
            <person name="Lai Q."/>
            <person name="Li G."/>
            <person name="Dong C."/>
            <person name="Wang J."/>
            <person name="Liao Y."/>
            <person name="Shao Z."/>
        </authorList>
    </citation>
    <scope>NUCLEOTIDE SEQUENCE [LARGE SCALE GENOMIC DNA]</scope>
    <source>
        <strain evidence="2 3">25B14_1</strain>
    </source>
</reference>
<dbReference type="SUPFAM" id="SSF51182">
    <property type="entry name" value="RmlC-like cupins"/>
    <property type="match status" value="1"/>
</dbReference>
<dbReference type="AlphaFoldDB" id="A0A062UCB0"/>
<dbReference type="Pfam" id="PF12973">
    <property type="entry name" value="Cupin_7"/>
    <property type="match status" value="1"/>
</dbReference>
<protein>
    <recommendedName>
        <fullName evidence="1">ChrR-like cupin domain-containing protein</fullName>
    </recommendedName>
</protein>
<name>A0A062UCB0_9PROT</name>
<dbReference type="eggNOG" id="COG3806">
    <property type="taxonomic scope" value="Bacteria"/>
</dbReference>
<dbReference type="InterPro" id="IPR025979">
    <property type="entry name" value="ChrR-like_cupin_dom"/>
</dbReference>
<evidence type="ECO:0000313" key="3">
    <source>
        <dbReference type="Proteomes" id="UP000027037"/>
    </source>
</evidence>
<gene>
    <name evidence="2" type="ORF">HY29_15330</name>
</gene>
<dbReference type="InterPro" id="IPR041916">
    <property type="entry name" value="Anti_sigma_zinc_sf"/>
</dbReference>
<dbReference type="InterPro" id="IPR012807">
    <property type="entry name" value="Anti-sigma_ChrR"/>
</dbReference>
<proteinExistence type="predicted"/>
<dbReference type="RefSeq" id="WP_051601405.1">
    <property type="nucleotide sequence ID" value="NZ_AWFF01000041.1"/>
</dbReference>
<evidence type="ECO:0000259" key="1">
    <source>
        <dbReference type="Pfam" id="PF12973"/>
    </source>
</evidence>
<dbReference type="Gene3D" id="2.60.120.10">
    <property type="entry name" value="Jelly Rolls"/>
    <property type="match status" value="1"/>
</dbReference>
<keyword evidence="3" id="KW-1185">Reference proteome</keyword>
<dbReference type="PATRIC" id="fig|1280946.3.peg.2067"/>
<dbReference type="STRING" id="1280946.HY29_15330"/>